<protein>
    <recommendedName>
        <fullName evidence="4">Serine aminopeptidase S33 domain-containing protein</fullName>
    </recommendedName>
</protein>
<dbReference type="AlphaFoldDB" id="A0A0G4EII9"/>
<name>A0A0G4EII9_VITBC</name>
<keyword evidence="3" id="KW-1185">Reference proteome</keyword>
<dbReference type="Proteomes" id="UP000041254">
    <property type="component" value="Unassembled WGS sequence"/>
</dbReference>
<organism evidence="2 3">
    <name type="scientific">Vitrella brassicaformis (strain CCMP3155)</name>
    <dbReference type="NCBI Taxonomy" id="1169540"/>
    <lineage>
        <taxon>Eukaryota</taxon>
        <taxon>Sar</taxon>
        <taxon>Alveolata</taxon>
        <taxon>Colpodellida</taxon>
        <taxon>Vitrellaceae</taxon>
        <taxon>Vitrella</taxon>
    </lineage>
</organism>
<dbReference type="InterPro" id="IPR029058">
    <property type="entry name" value="AB_hydrolase_fold"/>
</dbReference>
<feature type="compositionally biased region" description="Polar residues" evidence="1">
    <location>
        <begin position="260"/>
        <end position="283"/>
    </location>
</feature>
<dbReference type="InParanoid" id="A0A0G4EII9"/>
<proteinExistence type="predicted"/>
<dbReference type="SUPFAM" id="SSF53474">
    <property type="entry name" value="alpha/beta-Hydrolases"/>
    <property type="match status" value="1"/>
</dbReference>
<evidence type="ECO:0000313" key="2">
    <source>
        <dbReference type="EMBL" id="CEL95818.1"/>
    </source>
</evidence>
<gene>
    <name evidence="2" type="ORF">Vbra_3823</name>
</gene>
<sequence length="490" mass="53971">MSLAQRLLFPLPPWESAFVQTYREEMFLPHGRLINIPRTTYTFTYTYNNGVIKGGIKEGEPSVFPALWVPRPCAKYTCLLFHANGENLSNMLECCKTLSYFLDANVLCPEYPGYGNYRGRGIRLSVQAVEEIAVDSMAYLKQAGCPEERIIIVGRSLGSGPAVYLGTLFTSVRALLLLCPFTNIEQLAPLHIHGELCKLNRNLIKQSNHVFNNLDRMQKVGSAQIPLFVIVCRKDSKCPAKMGISLREIHKRNANDPNARRSSSSREIAQPDSPATTPRTASSGDPEDGEFSCIVLSKSRADHDIRFYPSNVIAFSEWLAMHWRLRGVDECIAPLHLNPDLLSPATHTPIPIVPSDGHDSPRNGLESDAWNVRGDDSHLGGSSANDAPARYRGVTGYSNYHRRLTTSSSPFSPSAYFVKAPKKEASDEFHVSAPTLDSLFALDVEDSAAGDEDGGSTLASLDAPWYNEFSNASSAQEGAEESPDPSERSD</sequence>
<dbReference type="PhylomeDB" id="A0A0G4EII9"/>
<dbReference type="Gene3D" id="3.40.50.1820">
    <property type="entry name" value="alpha/beta hydrolase"/>
    <property type="match status" value="1"/>
</dbReference>
<dbReference type="OrthoDB" id="10249433at2759"/>
<dbReference type="EMBL" id="CDMY01000239">
    <property type="protein sequence ID" value="CEL95818.1"/>
    <property type="molecule type" value="Genomic_DNA"/>
</dbReference>
<dbReference type="PANTHER" id="PTHR12277:SF197">
    <property type="entry name" value="CHROMOSOME UNDETERMINED SCAFFOLD_38, WHOLE GENOME SHOTGUN SEQUENCE"/>
    <property type="match status" value="1"/>
</dbReference>
<dbReference type="STRING" id="1169540.A0A0G4EII9"/>
<evidence type="ECO:0000256" key="1">
    <source>
        <dbReference type="SAM" id="MobiDB-lite"/>
    </source>
</evidence>
<dbReference type="VEuPathDB" id="CryptoDB:Vbra_3823"/>
<accession>A0A0G4EII9</accession>
<feature type="region of interest" description="Disordered" evidence="1">
    <location>
        <begin position="251"/>
        <end position="288"/>
    </location>
</feature>
<dbReference type="PANTHER" id="PTHR12277">
    <property type="entry name" value="ALPHA/BETA HYDROLASE DOMAIN-CONTAINING PROTEIN"/>
    <property type="match status" value="1"/>
</dbReference>
<evidence type="ECO:0008006" key="4">
    <source>
        <dbReference type="Google" id="ProtNLM"/>
    </source>
</evidence>
<reference evidence="2 3" key="1">
    <citation type="submission" date="2014-11" db="EMBL/GenBank/DDBJ databases">
        <authorList>
            <person name="Zhu J."/>
            <person name="Qi W."/>
            <person name="Song R."/>
        </authorList>
    </citation>
    <scope>NUCLEOTIDE SEQUENCE [LARGE SCALE GENOMIC DNA]</scope>
</reference>
<feature type="region of interest" description="Disordered" evidence="1">
    <location>
        <begin position="469"/>
        <end position="490"/>
    </location>
</feature>
<evidence type="ECO:0000313" key="3">
    <source>
        <dbReference type="Proteomes" id="UP000041254"/>
    </source>
</evidence>